<proteinExistence type="predicted"/>
<sequence length="117" mass="12164">MTINFRTIAAGAALLLAPAFAQAQESVAYPRDFGTPTYQAPQGSNVLGANVLGGGEARLVGNGEDARVEYTGPVRSQAPIYSHIVGSGEDARIIYSASPDRATALSEAERATRGQRG</sequence>
<reference evidence="2 3" key="1">
    <citation type="submission" date="2020-08" db="EMBL/GenBank/DDBJ databases">
        <title>Genomic Encyclopedia of Type Strains, Phase IV (KMG-IV): sequencing the most valuable type-strain genomes for metagenomic binning, comparative biology and taxonomic classification.</title>
        <authorList>
            <person name="Goeker M."/>
        </authorList>
    </citation>
    <scope>NUCLEOTIDE SEQUENCE [LARGE SCALE GENOMIC DNA]</scope>
    <source>
        <strain evidence="2 3">DSM 19979</strain>
    </source>
</reference>
<keyword evidence="1" id="KW-0732">Signal</keyword>
<dbReference type="Proteomes" id="UP000553193">
    <property type="component" value="Unassembled WGS sequence"/>
</dbReference>
<dbReference type="AlphaFoldDB" id="A0A840AB83"/>
<protein>
    <submittedName>
        <fullName evidence="2">Uncharacterized protein</fullName>
    </submittedName>
</protein>
<dbReference type="RefSeq" id="WP_184382435.1">
    <property type="nucleotide sequence ID" value="NZ_JACIDJ010000001.1"/>
</dbReference>
<evidence type="ECO:0000313" key="2">
    <source>
        <dbReference type="EMBL" id="MBB3897524.1"/>
    </source>
</evidence>
<evidence type="ECO:0000313" key="3">
    <source>
        <dbReference type="Proteomes" id="UP000553193"/>
    </source>
</evidence>
<evidence type="ECO:0000256" key="1">
    <source>
        <dbReference type="SAM" id="SignalP"/>
    </source>
</evidence>
<feature type="signal peptide" evidence="1">
    <location>
        <begin position="1"/>
        <end position="23"/>
    </location>
</feature>
<organism evidence="2 3">
    <name type="scientific">Roseococcus suduntuyensis</name>
    <dbReference type="NCBI Taxonomy" id="455361"/>
    <lineage>
        <taxon>Bacteria</taxon>
        <taxon>Pseudomonadati</taxon>
        <taxon>Pseudomonadota</taxon>
        <taxon>Alphaproteobacteria</taxon>
        <taxon>Acetobacterales</taxon>
        <taxon>Roseomonadaceae</taxon>
        <taxon>Roseococcus</taxon>
    </lineage>
</organism>
<gene>
    <name evidence="2" type="ORF">GGQ83_000950</name>
</gene>
<feature type="chain" id="PRO_5032866431" evidence="1">
    <location>
        <begin position="24"/>
        <end position="117"/>
    </location>
</feature>
<comment type="caution">
    <text evidence="2">The sequence shown here is derived from an EMBL/GenBank/DDBJ whole genome shotgun (WGS) entry which is preliminary data.</text>
</comment>
<keyword evidence="3" id="KW-1185">Reference proteome</keyword>
<name>A0A840AB83_9PROT</name>
<accession>A0A840AB83</accession>
<dbReference type="EMBL" id="JACIDJ010000001">
    <property type="protein sequence ID" value="MBB3897524.1"/>
    <property type="molecule type" value="Genomic_DNA"/>
</dbReference>